<feature type="compositionally biased region" description="Polar residues" evidence="1">
    <location>
        <begin position="190"/>
        <end position="199"/>
    </location>
</feature>
<dbReference type="Proteomes" id="UP001341281">
    <property type="component" value="Chromosome 04"/>
</dbReference>
<feature type="compositionally biased region" description="Basic residues" evidence="1">
    <location>
        <begin position="52"/>
        <end position="69"/>
    </location>
</feature>
<evidence type="ECO:0000256" key="1">
    <source>
        <dbReference type="SAM" id="MobiDB-lite"/>
    </source>
</evidence>
<feature type="compositionally biased region" description="Low complexity" evidence="1">
    <location>
        <begin position="107"/>
        <end position="116"/>
    </location>
</feature>
<feature type="region of interest" description="Disordered" evidence="1">
    <location>
        <begin position="1"/>
        <end position="199"/>
    </location>
</feature>
<name>A0AAQ3WNH7_PASNO</name>
<keyword evidence="3" id="KW-1185">Reference proteome</keyword>
<gene>
    <name evidence="2" type="ORF">U9M48_016692</name>
</gene>
<evidence type="ECO:0000313" key="3">
    <source>
        <dbReference type="Proteomes" id="UP001341281"/>
    </source>
</evidence>
<feature type="compositionally biased region" description="Basic residues" evidence="1">
    <location>
        <begin position="117"/>
        <end position="126"/>
    </location>
</feature>
<reference evidence="2 3" key="1">
    <citation type="submission" date="2024-02" db="EMBL/GenBank/DDBJ databases">
        <title>High-quality chromosome-scale genome assembly of Pensacola bahiagrass (Paspalum notatum Flugge var. saurae).</title>
        <authorList>
            <person name="Vega J.M."/>
            <person name="Podio M."/>
            <person name="Orjuela J."/>
            <person name="Siena L.A."/>
            <person name="Pessino S.C."/>
            <person name="Combes M.C."/>
            <person name="Mariac C."/>
            <person name="Albertini E."/>
            <person name="Pupilli F."/>
            <person name="Ortiz J.P.A."/>
            <person name="Leblanc O."/>
        </authorList>
    </citation>
    <scope>NUCLEOTIDE SEQUENCE [LARGE SCALE GENOMIC DNA]</scope>
    <source>
        <strain evidence="2">R1</strain>
        <tissue evidence="2">Leaf</tissue>
    </source>
</reference>
<proteinExistence type="predicted"/>
<evidence type="ECO:0000313" key="2">
    <source>
        <dbReference type="EMBL" id="WVZ67641.1"/>
    </source>
</evidence>
<feature type="compositionally biased region" description="Basic and acidic residues" evidence="1">
    <location>
        <begin position="14"/>
        <end position="35"/>
    </location>
</feature>
<organism evidence="2 3">
    <name type="scientific">Paspalum notatum var. saurae</name>
    <dbReference type="NCBI Taxonomy" id="547442"/>
    <lineage>
        <taxon>Eukaryota</taxon>
        <taxon>Viridiplantae</taxon>
        <taxon>Streptophyta</taxon>
        <taxon>Embryophyta</taxon>
        <taxon>Tracheophyta</taxon>
        <taxon>Spermatophyta</taxon>
        <taxon>Magnoliopsida</taxon>
        <taxon>Liliopsida</taxon>
        <taxon>Poales</taxon>
        <taxon>Poaceae</taxon>
        <taxon>PACMAD clade</taxon>
        <taxon>Panicoideae</taxon>
        <taxon>Andropogonodae</taxon>
        <taxon>Paspaleae</taxon>
        <taxon>Paspalinae</taxon>
        <taxon>Paspalum</taxon>
    </lineage>
</organism>
<sequence length="199" mass="21693">MATTRPATAGQRRAPTDRRRGLRPDRPRPPLEPRHHPIPAPLARALFPHSRPSLRLRPHRAPRAARQSRAHGELTPRPPQAASAPSDARPVIASPSSVAPATPQPSPSLLHLSPRAPTRHRHSRRRLAVESPLWANPSPPDHRLRAHLVRAELERPAAPPLVASPTGSGPRRRAPPRRGRSGSPSVHARSPSTPTSSRN</sequence>
<feature type="compositionally biased region" description="Basic residues" evidence="1">
    <location>
        <begin position="170"/>
        <end position="180"/>
    </location>
</feature>
<accession>A0AAQ3WNH7</accession>
<protein>
    <submittedName>
        <fullName evidence="2">Uncharacterized protein</fullName>
    </submittedName>
</protein>
<dbReference type="AlphaFoldDB" id="A0AAQ3WNH7"/>
<dbReference type="EMBL" id="CP144748">
    <property type="protein sequence ID" value="WVZ67641.1"/>
    <property type="molecule type" value="Genomic_DNA"/>
</dbReference>